<reference evidence="2" key="1">
    <citation type="journal article" date="2019" name="Int. J. Syst. Evol. Microbiol.">
        <title>The Global Catalogue of Microorganisms (GCM) 10K type strain sequencing project: providing services to taxonomists for standard genome sequencing and annotation.</title>
        <authorList>
            <consortium name="The Broad Institute Genomics Platform"/>
            <consortium name="The Broad Institute Genome Sequencing Center for Infectious Disease"/>
            <person name="Wu L."/>
            <person name="Ma J."/>
        </authorList>
    </citation>
    <scope>NUCLEOTIDE SEQUENCE [LARGE SCALE GENOMIC DNA]</scope>
    <source>
        <strain evidence="2">CCUG 55608</strain>
    </source>
</reference>
<protein>
    <submittedName>
        <fullName evidence="1">Uncharacterized protein</fullName>
    </submittedName>
</protein>
<dbReference type="RefSeq" id="WP_379885722.1">
    <property type="nucleotide sequence ID" value="NZ_JBHTLP010000045.1"/>
</dbReference>
<evidence type="ECO:0000313" key="1">
    <source>
        <dbReference type="EMBL" id="MFD1145411.1"/>
    </source>
</evidence>
<gene>
    <name evidence="1" type="ORF">ACFQ4C_30070</name>
</gene>
<dbReference type="EMBL" id="JBHTLP010000045">
    <property type="protein sequence ID" value="MFD1145411.1"/>
    <property type="molecule type" value="Genomic_DNA"/>
</dbReference>
<proteinExistence type="predicted"/>
<comment type="caution">
    <text evidence="1">The sequence shown here is derived from an EMBL/GenBank/DDBJ whole genome shotgun (WGS) entry which is preliminary data.</text>
</comment>
<dbReference type="Proteomes" id="UP001597116">
    <property type="component" value="Unassembled WGS sequence"/>
</dbReference>
<organism evidence="1 2">
    <name type="scientific">Larkinella insperata</name>
    <dbReference type="NCBI Taxonomy" id="332158"/>
    <lineage>
        <taxon>Bacteria</taxon>
        <taxon>Pseudomonadati</taxon>
        <taxon>Bacteroidota</taxon>
        <taxon>Cytophagia</taxon>
        <taxon>Cytophagales</taxon>
        <taxon>Spirosomataceae</taxon>
        <taxon>Larkinella</taxon>
    </lineage>
</organism>
<name>A0ABW3QN66_9BACT</name>
<accession>A0ABW3QN66</accession>
<evidence type="ECO:0000313" key="2">
    <source>
        <dbReference type="Proteomes" id="UP001597116"/>
    </source>
</evidence>
<keyword evidence="2" id="KW-1185">Reference proteome</keyword>
<sequence length="85" mass="9818">MTWVVNRVRTVESVDTNKVEAIIDHLHQIKFLNKDKIEKETSGMDDEYTTTYFLPGSKIFEYIVLKEPDDEMYYADIPEGCGGPV</sequence>